<keyword evidence="7" id="KW-0560">Oxidoreductase</keyword>
<organism evidence="11 12">
    <name type="scientific">Nepenthes gracilis</name>
    <name type="common">Slender pitcher plant</name>
    <dbReference type="NCBI Taxonomy" id="150966"/>
    <lineage>
        <taxon>Eukaryota</taxon>
        <taxon>Viridiplantae</taxon>
        <taxon>Streptophyta</taxon>
        <taxon>Embryophyta</taxon>
        <taxon>Tracheophyta</taxon>
        <taxon>Spermatophyta</taxon>
        <taxon>Magnoliopsida</taxon>
        <taxon>eudicotyledons</taxon>
        <taxon>Gunneridae</taxon>
        <taxon>Pentapetalae</taxon>
        <taxon>Caryophyllales</taxon>
        <taxon>Nepenthaceae</taxon>
        <taxon>Nepenthes</taxon>
    </lineage>
</organism>
<dbReference type="GO" id="GO:0019853">
    <property type="term" value="P:L-ascorbic acid biosynthetic process"/>
    <property type="evidence" value="ECO:0007669"/>
    <property type="project" value="UniProtKB-KW"/>
</dbReference>
<dbReference type="EC" id="1.1.3.8" evidence="4"/>
<evidence type="ECO:0000256" key="1">
    <source>
        <dbReference type="ARBA" id="ARBA00001974"/>
    </source>
</evidence>
<evidence type="ECO:0000256" key="9">
    <source>
        <dbReference type="SAM" id="SignalP"/>
    </source>
</evidence>
<comment type="caution">
    <text evidence="11">The sequence shown here is derived from an EMBL/GenBank/DDBJ whole genome shotgun (WGS) entry which is preliminary data.</text>
</comment>
<dbReference type="NCBIfam" id="TIGR01677">
    <property type="entry name" value="pln_FAD_oxido"/>
    <property type="match status" value="1"/>
</dbReference>
<comment type="catalytic activity">
    <reaction evidence="8">
        <text>L-gulono-1,4-lactone + O2 = L-ascorbate + H2O2 + H(+)</text>
        <dbReference type="Rhea" id="RHEA:32363"/>
        <dbReference type="ChEBI" id="CHEBI:15378"/>
        <dbReference type="ChEBI" id="CHEBI:15379"/>
        <dbReference type="ChEBI" id="CHEBI:16240"/>
        <dbReference type="ChEBI" id="CHEBI:17587"/>
        <dbReference type="ChEBI" id="CHEBI:38290"/>
        <dbReference type="EC" id="1.1.3.8"/>
    </reaction>
</comment>
<proteinExistence type="inferred from homology"/>
<evidence type="ECO:0000256" key="2">
    <source>
        <dbReference type="ARBA" id="ARBA00005147"/>
    </source>
</evidence>
<gene>
    <name evidence="11" type="ORF">Nepgr_008825</name>
</gene>
<dbReference type="PANTHER" id="PTHR13878:SF125">
    <property type="entry name" value="L-GULONOLACTONE OXIDASE 3"/>
    <property type="match status" value="1"/>
</dbReference>
<dbReference type="InterPro" id="IPR016166">
    <property type="entry name" value="FAD-bd_PCMH"/>
</dbReference>
<evidence type="ECO:0000256" key="8">
    <source>
        <dbReference type="ARBA" id="ARBA00048083"/>
    </source>
</evidence>
<dbReference type="GO" id="GO:0003885">
    <property type="term" value="F:D-arabinono-1,4-lactone oxidase activity"/>
    <property type="evidence" value="ECO:0007669"/>
    <property type="project" value="InterPro"/>
</dbReference>
<dbReference type="SUPFAM" id="SSF56176">
    <property type="entry name" value="FAD-binding/transporter-associated domain-like"/>
    <property type="match status" value="1"/>
</dbReference>
<dbReference type="EMBL" id="BSYO01000007">
    <property type="protein sequence ID" value="GMH06985.1"/>
    <property type="molecule type" value="Genomic_DNA"/>
</dbReference>
<dbReference type="AlphaFoldDB" id="A0AAD3S9V8"/>
<name>A0AAD3S9V8_NEPGR</name>
<evidence type="ECO:0000256" key="4">
    <source>
        <dbReference type="ARBA" id="ARBA00013121"/>
    </source>
</evidence>
<dbReference type="Gene3D" id="3.30.70.2520">
    <property type="match status" value="1"/>
</dbReference>
<dbReference type="PROSITE" id="PS51387">
    <property type="entry name" value="FAD_PCMH"/>
    <property type="match status" value="1"/>
</dbReference>
<dbReference type="InterPro" id="IPR006094">
    <property type="entry name" value="Oxid_FAD_bind_N"/>
</dbReference>
<accession>A0AAD3S9V8</accession>
<evidence type="ECO:0000256" key="5">
    <source>
        <dbReference type="ARBA" id="ARBA00022644"/>
    </source>
</evidence>
<dbReference type="InterPro" id="IPR050432">
    <property type="entry name" value="FAD-linked_Oxidoreductases_BP"/>
</dbReference>
<comment type="pathway">
    <text evidence="2">Cofactor biosynthesis; L-ascorbate biosynthesis.</text>
</comment>
<keyword evidence="12" id="KW-1185">Reference proteome</keyword>
<feature type="signal peptide" evidence="9">
    <location>
        <begin position="1"/>
        <end position="22"/>
    </location>
</feature>
<evidence type="ECO:0000256" key="6">
    <source>
        <dbReference type="ARBA" id="ARBA00022729"/>
    </source>
</evidence>
<reference evidence="11" key="1">
    <citation type="submission" date="2023-05" db="EMBL/GenBank/DDBJ databases">
        <title>Nepenthes gracilis genome sequencing.</title>
        <authorList>
            <person name="Fukushima K."/>
        </authorList>
    </citation>
    <scope>NUCLEOTIDE SEQUENCE</scope>
    <source>
        <strain evidence="11">SING2019-196</strain>
    </source>
</reference>
<dbReference type="GO" id="GO:0050105">
    <property type="term" value="F:L-gulonolactone oxidase activity"/>
    <property type="evidence" value="ECO:0007669"/>
    <property type="project" value="UniProtKB-EC"/>
</dbReference>
<dbReference type="InterPro" id="IPR007173">
    <property type="entry name" value="ALO_C"/>
</dbReference>
<dbReference type="InterPro" id="IPR016169">
    <property type="entry name" value="FAD-bd_PCMH_sub2"/>
</dbReference>
<protein>
    <recommendedName>
        <fullName evidence="4">L-gulonolactone oxidase</fullName>
        <ecNumber evidence="4">1.1.3.8</ecNumber>
    </recommendedName>
</protein>
<dbReference type="Pfam" id="PF04030">
    <property type="entry name" value="ALO"/>
    <property type="match status" value="1"/>
</dbReference>
<dbReference type="Proteomes" id="UP001279734">
    <property type="component" value="Unassembled WGS sequence"/>
</dbReference>
<evidence type="ECO:0000259" key="10">
    <source>
        <dbReference type="PROSITE" id="PS51387"/>
    </source>
</evidence>
<keyword evidence="6 9" id="KW-0732">Signal</keyword>
<dbReference type="InterPro" id="IPR055154">
    <property type="entry name" value="GULLO2-like_C"/>
</dbReference>
<evidence type="ECO:0000313" key="11">
    <source>
        <dbReference type="EMBL" id="GMH06985.1"/>
    </source>
</evidence>
<evidence type="ECO:0000256" key="3">
    <source>
        <dbReference type="ARBA" id="ARBA00005466"/>
    </source>
</evidence>
<dbReference type="Pfam" id="PF01565">
    <property type="entry name" value="FAD_binding_4"/>
    <property type="match status" value="1"/>
</dbReference>
<sequence length="580" mass="64314">MAWASLFLMVIWASTTLPASDSTHPPTPYRCNATGCTIHNAYGVWGDRKNCHAAIISYPKTEEEIRLAVAYANHNGLKVKVVTKFSHTIPKLACPSDRDLSMIISTELHSSTVVVDAENLAVTADSGVALRDLIDTVEAAGLSLVSAPYWEGVTAGGLICTGSHGSSWWGRGGAVHDHVIGINLVVPANQSQGYAKIIRLEGRDELLNAAKVSLGVLGVLSKVTFSVERAFKRSISYDFTDDGDIENEYISHAKKNEFGDITWYPSRQIAAYRYDNRVPINATAGDGVFDFLGFQSQSILLTKTIRATEKAFESARNIEGKCTMASTFVRSRELFANGLKNNDLLFTGYPVVGHQGKMQTSGSCLYSPSIAPDSCAWDPTIKGLFFYETTAIFTASRFRDFILDVKKLRDISPESFCNIDIYNGFLVRFIKASDAYLGQPIDSVVIDFNYYRADDAKTPRLREDVVEEVEQMAFIKYGARPHWAKNRKLAFFGVQKKYGNFSKFVDAKRRLDPQNMFSSEWSDEILYGREGEKSDGCALEGLCVCSEDRHCSPDNGYFCSPGLVYLEARVCRYSPSSMHT</sequence>
<comment type="cofactor">
    <cofactor evidence="1">
        <name>FAD</name>
        <dbReference type="ChEBI" id="CHEBI:57692"/>
    </cofactor>
</comment>
<dbReference type="FunFam" id="3.30.465.10:FF:000033">
    <property type="entry name" value="L-gulonolactone oxidase 5"/>
    <property type="match status" value="1"/>
</dbReference>
<dbReference type="GO" id="GO:0071949">
    <property type="term" value="F:FAD binding"/>
    <property type="evidence" value="ECO:0007669"/>
    <property type="project" value="InterPro"/>
</dbReference>
<dbReference type="Pfam" id="PF22906">
    <property type="entry name" value="GULLO2-like_3rd"/>
    <property type="match status" value="1"/>
</dbReference>
<dbReference type="Gene3D" id="3.30.465.10">
    <property type="match status" value="1"/>
</dbReference>
<comment type="similarity">
    <text evidence="3">Belongs to the oxygen-dependent FAD-linked oxidoreductase family.</text>
</comment>
<feature type="domain" description="FAD-binding PCMH-type" evidence="10">
    <location>
        <begin position="48"/>
        <end position="230"/>
    </location>
</feature>
<evidence type="ECO:0000313" key="12">
    <source>
        <dbReference type="Proteomes" id="UP001279734"/>
    </source>
</evidence>
<keyword evidence="5" id="KW-0060">Ascorbate biosynthesis</keyword>
<dbReference type="PANTHER" id="PTHR13878">
    <property type="entry name" value="GULONOLACTONE OXIDASE"/>
    <property type="match status" value="1"/>
</dbReference>
<dbReference type="InterPro" id="IPR036318">
    <property type="entry name" value="FAD-bd_PCMH-like_sf"/>
</dbReference>
<dbReference type="GO" id="GO:0016020">
    <property type="term" value="C:membrane"/>
    <property type="evidence" value="ECO:0007669"/>
    <property type="project" value="InterPro"/>
</dbReference>
<feature type="chain" id="PRO_5042278838" description="L-gulonolactone oxidase" evidence="9">
    <location>
        <begin position="23"/>
        <end position="580"/>
    </location>
</feature>
<evidence type="ECO:0000256" key="7">
    <source>
        <dbReference type="ARBA" id="ARBA00023002"/>
    </source>
</evidence>
<dbReference type="InterPro" id="IPR010030">
    <property type="entry name" value="GULO_Plant"/>
</dbReference>